<dbReference type="InterPro" id="IPR001783">
    <property type="entry name" value="Lumazine-bd"/>
</dbReference>
<dbReference type="PANTHER" id="PTHR21098:SF0">
    <property type="entry name" value="RIBOFLAVIN SYNTHASE"/>
    <property type="match status" value="1"/>
</dbReference>
<dbReference type="CDD" id="cd00402">
    <property type="entry name" value="Riboflavin_synthase_like"/>
    <property type="match status" value="1"/>
</dbReference>
<dbReference type="EC" id="2.5.1.9" evidence="2"/>
<feature type="domain" description="Lumazine-binding" evidence="4">
    <location>
        <begin position="104"/>
        <end position="204"/>
    </location>
</feature>
<feature type="repeat" description="Lumazine-binding" evidence="3">
    <location>
        <begin position="104"/>
        <end position="204"/>
    </location>
</feature>
<dbReference type="PANTHER" id="PTHR21098">
    <property type="entry name" value="RIBOFLAVIN SYNTHASE ALPHA CHAIN"/>
    <property type="match status" value="1"/>
</dbReference>
<feature type="domain" description="Lumazine-binding" evidence="4">
    <location>
        <begin position="8"/>
        <end position="103"/>
    </location>
</feature>
<sequence length="220" mass="24755">MFFGGYCLFTGLIESKGKVIKQGKNGVYNTLFIKTETLFDDLNIGQIIAVNGVCLTLTDFSQTELRFDVMYQTLQSTNLIHLRQNDIVNIERALKVSDRLDGHIVSGHVDATLKIKRIIISEKGYDVWFRLPSKYSSLIFKKCSVALDGVSLTVQKVRKAGVLKEFSVSLIPETLKSTSFLNKKANSIVNIEFDTMIKATQNIKENESDISIEDLKKMGF</sequence>
<evidence type="ECO:0000259" key="4">
    <source>
        <dbReference type="PROSITE" id="PS51177"/>
    </source>
</evidence>
<keyword evidence="5" id="KW-0808">Transferase</keyword>
<evidence type="ECO:0000313" key="6">
    <source>
        <dbReference type="Proteomes" id="UP000234857"/>
    </source>
</evidence>
<dbReference type="EMBL" id="PKTG01000087">
    <property type="protein sequence ID" value="PLX17399.1"/>
    <property type="molecule type" value="Genomic_DNA"/>
</dbReference>
<dbReference type="SUPFAM" id="SSF63380">
    <property type="entry name" value="Riboflavin synthase domain-like"/>
    <property type="match status" value="2"/>
</dbReference>
<keyword evidence="1" id="KW-0677">Repeat</keyword>
<dbReference type="NCBIfam" id="NF006767">
    <property type="entry name" value="PRK09289.1"/>
    <property type="match status" value="1"/>
</dbReference>
<accession>A0A2N5ZFI9</accession>
<gene>
    <name evidence="5" type="ORF">C0601_07510</name>
</gene>
<dbReference type="GO" id="GO:0004746">
    <property type="term" value="F:riboflavin synthase activity"/>
    <property type="evidence" value="ECO:0007669"/>
    <property type="project" value="UniProtKB-UniRule"/>
</dbReference>
<dbReference type="AlphaFoldDB" id="A0A2N5ZFI9"/>
<dbReference type="Proteomes" id="UP000234857">
    <property type="component" value="Unassembled WGS sequence"/>
</dbReference>
<evidence type="ECO:0000256" key="1">
    <source>
        <dbReference type="ARBA" id="ARBA00022737"/>
    </source>
</evidence>
<feature type="repeat" description="Lumazine-binding" evidence="3">
    <location>
        <begin position="8"/>
        <end position="103"/>
    </location>
</feature>
<evidence type="ECO:0000256" key="3">
    <source>
        <dbReference type="PROSITE-ProRule" id="PRU00524"/>
    </source>
</evidence>
<dbReference type="PROSITE" id="PS51177">
    <property type="entry name" value="LUMAZINE_BIND"/>
    <property type="match status" value="2"/>
</dbReference>
<proteinExistence type="predicted"/>
<dbReference type="InterPro" id="IPR017938">
    <property type="entry name" value="Riboflavin_synthase-like_b-brl"/>
</dbReference>
<dbReference type="Gene3D" id="2.40.30.20">
    <property type="match status" value="2"/>
</dbReference>
<dbReference type="InterPro" id="IPR026017">
    <property type="entry name" value="Lumazine-bd_dom"/>
</dbReference>
<dbReference type="GO" id="GO:0009231">
    <property type="term" value="P:riboflavin biosynthetic process"/>
    <property type="evidence" value="ECO:0007669"/>
    <property type="project" value="TreeGrafter"/>
</dbReference>
<dbReference type="PIRSF" id="PIRSF000498">
    <property type="entry name" value="Riboflavin_syn_A"/>
    <property type="match status" value="1"/>
</dbReference>
<dbReference type="NCBIfam" id="TIGR00187">
    <property type="entry name" value="ribE"/>
    <property type="match status" value="1"/>
</dbReference>
<organism evidence="5 6">
    <name type="scientific">Muiribacterium halophilum</name>
    <dbReference type="NCBI Taxonomy" id="2053465"/>
    <lineage>
        <taxon>Bacteria</taxon>
        <taxon>Candidatus Muiribacteriota</taxon>
        <taxon>Candidatus Muiribacteriia</taxon>
        <taxon>Candidatus Muiribacteriales</taxon>
        <taxon>Candidatus Muiribacteriaceae</taxon>
        <taxon>Candidatus Muiribacterium</taxon>
    </lineage>
</organism>
<evidence type="ECO:0000256" key="2">
    <source>
        <dbReference type="NCBIfam" id="TIGR00187"/>
    </source>
</evidence>
<comment type="caution">
    <text evidence="5">The sequence shown here is derived from an EMBL/GenBank/DDBJ whole genome shotgun (WGS) entry which is preliminary data.</text>
</comment>
<protein>
    <recommendedName>
        <fullName evidence="2">Riboflavin synthase</fullName>
        <ecNumber evidence="2">2.5.1.9</ecNumber>
    </recommendedName>
</protein>
<reference evidence="5 6" key="1">
    <citation type="submission" date="2017-11" db="EMBL/GenBank/DDBJ databases">
        <title>Genome-resolved metagenomics identifies genetic mobility, metabolic interactions, and unexpected diversity in perchlorate-reducing communities.</title>
        <authorList>
            <person name="Barnum T.P."/>
            <person name="Figueroa I.A."/>
            <person name="Carlstrom C.I."/>
            <person name="Lucas L.N."/>
            <person name="Engelbrektson A.L."/>
            <person name="Coates J.D."/>
        </authorList>
    </citation>
    <scope>NUCLEOTIDE SEQUENCE [LARGE SCALE GENOMIC DNA]</scope>
    <source>
        <strain evidence="5">BM706</strain>
    </source>
</reference>
<dbReference type="Pfam" id="PF00677">
    <property type="entry name" value="Lum_binding"/>
    <property type="match status" value="2"/>
</dbReference>
<evidence type="ECO:0000313" key="5">
    <source>
        <dbReference type="EMBL" id="PLX17399.1"/>
    </source>
</evidence>
<name>A0A2N5ZFI9_MUIH1</name>
<dbReference type="NCBIfam" id="NF009566">
    <property type="entry name" value="PRK13020.1"/>
    <property type="match status" value="1"/>
</dbReference>
<dbReference type="InterPro" id="IPR023366">
    <property type="entry name" value="ATP_synth_asu-like_sf"/>
</dbReference>